<proteinExistence type="predicted"/>
<accession>A0A060QBB4</accession>
<organism evidence="1 2">
    <name type="scientific">Asaia bogorensis</name>
    <dbReference type="NCBI Taxonomy" id="91915"/>
    <lineage>
        <taxon>Bacteria</taxon>
        <taxon>Pseudomonadati</taxon>
        <taxon>Pseudomonadota</taxon>
        <taxon>Alphaproteobacteria</taxon>
        <taxon>Acetobacterales</taxon>
        <taxon>Acetobacteraceae</taxon>
        <taxon>Asaia</taxon>
    </lineage>
</organism>
<sequence length="37" mass="4180">MGRRAGKSDKRLVYSNFIHRCAAPVATASRQMLQIFV</sequence>
<dbReference type="EMBL" id="CBLX010000003">
    <property type="protein sequence ID" value="CDG38424.1"/>
    <property type="molecule type" value="Genomic_DNA"/>
</dbReference>
<dbReference type="AlphaFoldDB" id="A0A060QBB4"/>
<gene>
    <name evidence="1" type="ORF">ASAP_0379</name>
</gene>
<reference evidence="1 2" key="2">
    <citation type="journal article" date="2014" name="PLoS ONE">
        <title>Evolution of mitochondria reconstructed from the energy metabolism of living bacteria.</title>
        <authorList>
            <person name="Degli Esposti M."/>
            <person name="Chouaia B."/>
            <person name="Comandatore F."/>
            <person name="Crotti E."/>
            <person name="Sassera D."/>
            <person name="Lievens P.M."/>
            <person name="Daffonchio D."/>
            <person name="Bandi C."/>
        </authorList>
    </citation>
    <scope>NUCLEOTIDE SEQUENCE [LARGE SCALE GENOMIC DNA]</scope>
    <source>
        <strain evidence="1 2">SF2.1</strain>
    </source>
</reference>
<reference evidence="1 2" key="1">
    <citation type="journal article" date="2014" name="Genome Biol. Evol.">
        <title>Acetic acid bacteria genomes reveal functional traits for adaptation to life in insect guts.</title>
        <authorList>
            <person name="Chouaia B."/>
            <person name="Gaiarsa S."/>
            <person name="Crotti E."/>
            <person name="Comandatore F."/>
            <person name="Degli Esposti M."/>
            <person name="Ricci I."/>
            <person name="Alma A."/>
            <person name="Favia G."/>
            <person name="Bandi C."/>
            <person name="Daffonchio D."/>
        </authorList>
    </citation>
    <scope>NUCLEOTIDE SEQUENCE [LARGE SCALE GENOMIC DNA]</scope>
    <source>
        <strain evidence="1 2">SF2.1</strain>
    </source>
</reference>
<evidence type="ECO:0000313" key="2">
    <source>
        <dbReference type="Proteomes" id="UP000027583"/>
    </source>
</evidence>
<protein>
    <submittedName>
        <fullName evidence="1">Uncharacterized protein</fullName>
    </submittedName>
</protein>
<comment type="caution">
    <text evidence="1">The sequence shown here is derived from an EMBL/GenBank/DDBJ whole genome shotgun (WGS) entry which is preliminary data.</text>
</comment>
<evidence type="ECO:0000313" key="1">
    <source>
        <dbReference type="EMBL" id="CDG38424.1"/>
    </source>
</evidence>
<name>A0A060QBB4_9PROT</name>
<dbReference type="Proteomes" id="UP000027583">
    <property type="component" value="Unassembled WGS sequence"/>
</dbReference>